<dbReference type="GO" id="GO:0022857">
    <property type="term" value="F:transmembrane transporter activity"/>
    <property type="evidence" value="ECO:0007669"/>
    <property type="project" value="InterPro"/>
</dbReference>
<dbReference type="GO" id="GO:0043190">
    <property type="term" value="C:ATP-binding cassette (ABC) transporter complex"/>
    <property type="evidence" value="ECO:0007669"/>
    <property type="project" value="InterPro"/>
</dbReference>
<evidence type="ECO:0000256" key="9">
    <source>
        <dbReference type="RuleBase" id="RU363032"/>
    </source>
</evidence>
<name>A0A6B0Y2Z3_9RHOB</name>
<keyword evidence="3 9" id="KW-0813">Transport</keyword>
<dbReference type="CDD" id="cd06261">
    <property type="entry name" value="TM_PBP2"/>
    <property type="match status" value="1"/>
</dbReference>
<keyword evidence="7 9" id="KW-1133">Transmembrane helix</keyword>
<evidence type="ECO:0000256" key="4">
    <source>
        <dbReference type="ARBA" id="ARBA00022475"/>
    </source>
</evidence>
<evidence type="ECO:0000256" key="7">
    <source>
        <dbReference type="ARBA" id="ARBA00022989"/>
    </source>
</evidence>
<evidence type="ECO:0000313" key="11">
    <source>
        <dbReference type="EMBL" id="MXY34423.1"/>
    </source>
</evidence>
<feature type="transmembrane region" description="Helical" evidence="9">
    <location>
        <begin position="123"/>
        <end position="143"/>
    </location>
</feature>
<dbReference type="Pfam" id="PF00528">
    <property type="entry name" value="BPD_transp_1"/>
    <property type="match status" value="1"/>
</dbReference>
<evidence type="ECO:0000256" key="1">
    <source>
        <dbReference type="ARBA" id="ARBA00004429"/>
    </source>
</evidence>
<evidence type="ECO:0000256" key="3">
    <source>
        <dbReference type="ARBA" id="ARBA00022448"/>
    </source>
</evidence>
<dbReference type="InterPro" id="IPR043429">
    <property type="entry name" value="ArtM/GltK/GlnP/TcyL/YhdX-like"/>
</dbReference>
<keyword evidence="4" id="KW-1003">Cell membrane</keyword>
<comment type="similarity">
    <text evidence="2">Belongs to the binding-protein-dependent transport system permease family. HisMQ subfamily.</text>
</comment>
<feature type="transmembrane region" description="Helical" evidence="9">
    <location>
        <begin position="344"/>
        <end position="365"/>
    </location>
</feature>
<protein>
    <submittedName>
        <fullName evidence="11">ABC transporter permease subunit</fullName>
    </submittedName>
</protein>
<evidence type="ECO:0000259" key="10">
    <source>
        <dbReference type="PROSITE" id="PS50928"/>
    </source>
</evidence>
<feature type="transmembrane region" description="Helical" evidence="9">
    <location>
        <begin position="283"/>
        <end position="304"/>
    </location>
</feature>
<gene>
    <name evidence="11" type="ORF">F4Y60_10150</name>
</gene>
<keyword evidence="6" id="KW-0029">Amino-acid transport</keyword>
<organism evidence="11">
    <name type="scientific">Boseongicola sp. SB0664_bin_43</name>
    <dbReference type="NCBI Taxonomy" id="2604844"/>
    <lineage>
        <taxon>Bacteria</taxon>
        <taxon>Pseudomonadati</taxon>
        <taxon>Pseudomonadota</taxon>
        <taxon>Alphaproteobacteria</taxon>
        <taxon>Rhodobacterales</taxon>
        <taxon>Paracoccaceae</taxon>
        <taxon>Boseongicola</taxon>
    </lineage>
</organism>
<accession>A0A6B0Y2Z3</accession>
<feature type="transmembrane region" description="Helical" evidence="9">
    <location>
        <begin position="239"/>
        <end position="262"/>
    </location>
</feature>
<evidence type="ECO:0000256" key="2">
    <source>
        <dbReference type="ARBA" id="ARBA00010072"/>
    </source>
</evidence>
<feature type="transmembrane region" description="Helical" evidence="9">
    <location>
        <begin position="201"/>
        <end position="219"/>
    </location>
</feature>
<dbReference type="SUPFAM" id="SSF161098">
    <property type="entry name" value="MetI-like"/>
    <property type="match status" value="1"/>
</dbReference>
<evidence type="ECO:0000256" key="8">
    <source>
        <dbReference type="ARBA" id="ARBA00023136"/>
    </source>
</evidence>
<feature type="transmembrane region" description="Helical" evidence="9">
    <location>
        <begin position="163"/>
        <end position="189"/>
    </location>
</feature>
<dbReference type="InterPro" id="IPR035906">
    <property type="entry name" value="MetI-like_sf"/>
</dbReference>
<proteinExistence type="inferred from homology"/>
<dbReference type="GO" id="GO:0006865">
    <property type="term" value="P:amino acid transport"/>
    <property type="evidence" value="ECO:0007669"/>
    <property type="project" value="UniProtKB-KW"/>
</dbReference>
<dbReference type="NCBIfam" id="TIGR01726">
    <property type="entry name" value="HEQRo_perm_3TM"/>
    <property type="match status" value="1"/>
</dbReference>
<feature type="domain" description="ABC transmembrane type-1" evidence="10">
    <location>
        <begin position="81"/>
        <end position="362"/>
    </location>
</feature>
<comment type="caution">
    <text evidence="11">The sequence shown here is derived from an EMBL/GenBank/DDBJ whole genome shotgun (WGS) entry which is preliminary data.</text>
</comment>
<keyword evidence="8 9" id="KW-0472">Membrane</keyword>
<dbReference type="EMBL" id="VXRY01000408">
    <property type="protein sequence ID" value="MXY34423.1"/>
    <property type="molecule type" value="Genomic_DNA"/>
</dbReference>
<dbReference type="AlphaFoldDB" id="A0A6B0Y2Z3"/>
<dbReference type="PROSITE" id="PS50928">
    <property type="entry name" value="ABC_TM1"/>
    <property type="match status" value="1"/>
</dbReference>
<dbReference type="InterPro" id="IPR010065">
    <property type="entry name" value="AA_ABC_transptr_permease_3TM"/>
</dbReference>
<dbReference type="Gene3D" id="1.10.3720.10">
    <property type="entry name" value="MetI-like"/>
    <property type="match status" value="2"/>
</dbReference>
<evidence type="ECO:0000256" key="6">
    <source>
        <dbReference type="ARBA" id="ARBA00022970"/>
    </source>
</evidence>
<evidence type="ECO:0000256" key="5">
    <source>
        <dbReference type="ARBA" id="ARBA00022692"/>
    </source>
</evidence>
<feature type="transmembrane region" description="Helical" evidence="9">
    <location>
        <begin position="77"/>
        <end position="102"/>
    </location>
</feature>
<comment type="subcellular location">
    <subcellularLocation>
        <location evidence="1">Cell inner membrane</location>
        <topology evidence="1">Multi-pass membrane protein</topology>
    </subcellularLocation>
    <subcellularLocation>
        <location evidence="9">Cell membrane</location>
        <topology evidence="9">Multi-pass membrane protein</topology>
    </subcellularLocation>
</comment>
<dbReference type="InterPro" id="IPR000515">
    <property type="entry name" value="MetI-like"/>
</dbReference>
<dbReference type="PANTHER" id="PTHR30614:SF37">
    <property type="entry name" value="AMINO-ACID ABC TRANSPORTER PERMEASE PROTEIN YHDX-RELATED"/>
    <property type="match status" value="1"/>
</dbReference>
<sequence>MLGWRDFHRMKAREIAVQIGLVLLVLVIVIGSVRSAQVNLAALGITSGYSFLDRATGWSYSFSLLERSIDDPYARTLLIGFLNTIFVGSTSIVLATILGFAIGTMRDSRNLGLQVISSIYIQVFRNIPLILQVVFLYALLIHFPGPRQAHSIADAIFMSNRGIMVPVLSLPLSVVAGLVLGSVLLGIGAARLAGSARQARAVWLAGTAALFVAAALLLAPEGRDLVSYPELKGLRFVGGLTLSVELVAMIVGVVLYGAAYIGEVVRGGLAEVPKGLREAGESLGLGTFAVWWTIRMPMALRSIIPPLGNQWIFIMKATTVGVAIGFSDLFYIVSTSITQSGQTLELIAILMGAFLLVNFALAQAVNWLNARLALKGYGA</sequence>
<reference evidence="11" key="1">
    <citation type="submission" date="2019-09" db="EMBL/GenBank/DDBJ databases">
        <title>Characterisation of the sponge microbiome using genome-centric metagenomics.</title>
        <authorList>
            <person name="Engelberts J.P."/>
            <person name="Robbins S.J."/>
            <person name="De Goeij J.M."/>
            <person name="Aranda M."/>
            <person name="Bell S.C."/>
            <person name="Webster N.S."/>
        </authorList>
    </citation>
    <scope>NUCLEOTIDE SEQUENCE</scope>
    <source>
        <strain evidence="11">SB0664_bin_43</strain>
    </source>
</reference>
<feature type="transmembrane region" description="Helical" evidence="9">
    <location>
        <begin position="310"/>
        <end position="332"/>
    </location>
</feature>
<dbReference type="PANTHER" id="PTHR30614">
    <property type="entry name" value="MEMBRANE COMPONENT OF AMINO ACID ABC TRANSPORTER"/>
    <property type="match status" value="1"/>
</dbReference>
<keyword evidence="5 9" id="KW-0812">Transmembrane</keyword>